<keyword evidence="7" id="KW-0614">Plasmid</keyword>
<evidence type="ECO:0000256" key="6">
    <source>
        <dbReference type="SAM" id="Phobius"/>
    </source>
</evidence>
<organism evidence="7 8">
    <name type="scientific">Silvanigrella paludirubra</name>
    <dbReference type="NCBI Taxonomy" id="2499159"/>
    <lineage>
        <taxon>Bacteria</taxon>
        <taxon>Pseudomonadati</taxon>
        <taxon>Bdellovibrionota</taxon>
        <taxon>Oligoflexia</taxon>
        <taxon>Silvanigrellales</taxon>
        <taxon>Silvanigrellaceae</taxon>
        <taxon>Silvanigrella</taxon>
    </lineage>
</organism>
<evidence type="ECO:0000256" key="2">
    <source>
        <dbReference type="ARBA" id="ARBA00022692"/>
    </source>
</evidence>
<feature type="transmembrane region" description="Helical" evidence="6">
    <location>
        <begin position="199"/>
        <end position="218"/>
    </location>
</feature>
<keyword evidence="8" id="KW-1185">Reference proteome</keyword>
<evidence type="ECO:0000313" key="7">
    <source>
        <dbReference type="EMBL" id="KAB8035656.1"/>
    </source>
</evidence>
<proteinExistence type="predicted"/>
<comment type="subcellular location">
    <subcellularLocation>
        <location evidence="1">Membrane</location>
        <topology evidence="1">Multi-pass membrane protein</topology>
    </subcellularLocation>
</comment>
<dbReference type="NCBIfam" id="TIGR02783">
    <property type="entry name" value="TrbL_P"/>
    <property type="match status" value="1"/>
</dbReference>
<dbReference type="EMBL" id="WFLM01000010">
    <property type="protein sequence ID" value="KAB8035656.1"/>
    <property type="molecule type" value="Genomic_DNA"/>
</dbReference>
<keyword evidence="2 6" id="KW-0812">Transmembrane</keyword>
<feature type="transmembrane region" description="Helical" evidence="6">
    <location>
        <begin position="96"/>
        <end position="117"/>
    </location>
</feature>
<reference evidence="7 8" key="1">
    <citation type="submission" date="2019-10" db="EMBL/GenBank/DDBJ databases">
        <title>New species of Slilvanegrellaceae.</title>
        <authorList>
            <person name="Pitt A."/>
            <person name="Hahn M.W."/>
        </authorList>
    </citation>
    <scope>NUCLEOTIDE SEQUENCE [LARGE SCALE GENOMIC DNA]</scope>
    <source>
        <strain evidence="7 8">SP-Ram-0.45-NSY-1</strain>
        <plasmid evidence="7">unnamed</plasmid>
    </source>
</reference>
<feature type="compositionally biased region" description="Pro residues" evidence="5">
    <location>
        <begin position="439"/>
        <end position="450"/>
    </location>
</feature>
<feature type="transmembrane region" description="Helical" evidence="6">
    <location>
        <begin position="169"/>
        <end position="193"/>
    </location>
</feature>
<dbReference type="GO" id="GO:0030255">
    <property type="term" value="P:protein secretion by the type IV secretion system"/>
    <property type="evidence" value="ECO:0007669"/>
    <property type="project" value="InterPro"/>
</dbReference>
<feature type="transmembrane region" description="Helical" evidence="6">
    <location>
        <begin position="267"/>
        <end position="284"/>
    </location>
</feature>
<feature type="region of interest" description="Disordered" evidence="5">
    <location>
        <begin position="429"/>
        <end position="481"/>
    </location>
</feature>
<dbReference type="Proteomes" id="UP000437748">
    <property type="component" value="Unassembled WGS sequence"/>
</dbReference>
<dbReference type="GO" id="GO:0016020">
    <property type="term" value="C:membrane"/>
    <property type="evidence" value="ECO:0007669"/>
    <property type="project" value="UniProtKB-SubCell"/>
</dbReference>
<protein>
    <submittedName>
        <fullName evidence="7">P-type conjugative transfer protein TrbL</fullName>
    </submittedName>
</protein>
<keyword evidence="4 6" id="KW-0472">Membrane</keyword>
<dbReference type="InterPro" id="IPR007688">
    <property type="entry name" value="Conjugal_tfr_TrbL/VirB6"/>
</dbReference>
<evidence type="ECO:0000256" key="4">
    <source>
        <dbReference type="ARBA" id="ARBA00023136"/>
    </source>
</evidence>
<evidence type="ECO:0000313" key="8">
    <source>
        <dbReference type="Proteomes" id="UP000437748"/>
    </source>
</evidence>
<comment type="caution">
    <text evidence="7">The sequence shown here is derived from an EMBL/GenBank/DDBJ whole genome shotgun (WGS) entry which is preliminary data.</text>
</comment>
<geneLocation type="plasmid" evidence="7">
    <name>unnamed</name>
</geneLocation>
<name>A0A6N6VRI0_9BACT</name>
<feature type="transmembrane region" description="Helical" evidence="6">
    <location>
        <begin position="66"/>
        <end position="84"/>
    </location>
</feature>
<feature type="transmembrane region" description="Helical" evidence="6">
    <location>
        <begin position="225"/>
        <end position="247"/>
    </location>
</feature>
<evidence type="ECO:0000256" key="5">
    <source>
        <dbReference type="SAM" id="MobiDB-lite"/>
    </source>
</evidence>
<dbReference type="InterPro" id="IPR014150">
    <property type="entry name" value="Conjugal_tfr_TrbL"/>
</dbReference>
<dbReference type="AlphaFoldDB" id="A0A6N6VRI0"/>
<gene>
    <name evidence="7" type="primary">trbL</name>
    <name evidence="7" type="ORF">GCL60_17050</name>
</gene>
<evidence type="ECO:0000256" key="3">
    <source>
        <dbReference type="ARBA" id="ARBA00022989"/>
    </source>
</evidence>
<accession>A0A6N6VRI0</accession>
<sequence>MGILMMRIIKYLIILIVLCSFKDIFAQSSTEATANDFFRVFDSIHDTFFNIARTWQTKAEQMAMTLFLYLAIIDIIIFGINCVLKKDDIKQILNSFIYKVIFLGGFVSLMQWLPYLTDPNTGVLASFEIAGARIANLNRLSPTGIVDSGLSIISAIISDSDKAIFKSPFTSLMLAFTIVVLMYCFLSIAWELLITKLEAYLLMFGGCFFLAFAGSQFTKQYAFGYLRYSFNVCVKIFFSYLVISVGINISDEILNLINKSNNLCGNLYSLLIICATFLTYSTIVKRIPQIANGFISGISGSSGSDSAAAIAGLAAGMTKLAIGGGGGGGVGGNVLGGGVAGFASTAGKMVGSAATKGAGHVHAAGRSFSNAFKANIASDKSANTQPSAPRAAAKAAIHTVSTAAENISDAMDKSANNIANKAMKMHEDNIKSSPFTAKAPPPPPPPPAPASAPKSDNGFFKSSSTNSSNAKNGFFNAKNKS</sequence>
<dbReference type="Pfam" id="PF04610">
    <property type="entry name" value="TrbL"/>
    <property type="match status" value="1"/>
</dbReference>
<evidence type="ECO:0000256" key="1">
    <source>
        <dbReference type="ARBA" id="ARBA00004141"/>
    </source>
</evidence>
<keyword evidence="3 6" id="KW-1133">Transmembrane helix</keyword>
<feature type="compositionally biased region" description="Low complexity" evidence="5">
    <location>
        <begin position="451"/>
        <end position="481"/>
    </location>
</feature>